<dbReference type="AlphaFoldDB" id="A0A174KPZ8"/>
<protein>
    <submittedName>
        <fullName evidence="4">Toxin A</fullName>
    </submittedName>
</protein>
<proteinExistence type="predicted"/>
<dbReference type="InterPro" id="IPR027636">
    <property type="entry name" value="Glucan-bd_rpt"/>
</dbReference>
<name>A0A174KPZ8_9FIRM</name>
<evidence type="ECO:0000256" key="3">
    <source>
        <dbReference type="SAM" id="SignalP"/>
    </source>
</evidence>
<dbReference type="Pfam" id="PF19127">
    <property type="entry name" value="Choline_bind_3"/>
    <property type="match status" value="1"/>
</dbReference>
<dbReference type="InterPro" id="IPR018337">
    <property type="entry name" value="Cell_wall/Cho-bd_repeat"/>
</dbReference>
<dbReference type="GeneID" id="96227785"/>
<feature type="repeat" description="Cell wall-binding" evidence="2">
    <location>
        <begin position="128"/>
        <end position="147"/>
    </location>
</feature>
<dbReference type="Pfam" id="PF19085">
    <property type="entry name" value="Choline_bind_2"/>
    <property type="match status" value="2"/>
</dbReference>
<dbReference type="Gene3D" id="2.10.270.10">
    <property type="entry name" value="Cholin Binding"/>
    <property type="match status" value="6"/>
</dbReference>
<feature type="repeat" description="Cell wall-binding" evidence="2">
    <location>
        <begin position="148"/>
        <end position="167"/>
    </location>
</feature>
<reference evidence="4 5" key="1">
    <citation type="submission" date="2015-09" db="EMBL/GenBank/DDBJ databases">
        <authorList>
            <consortium name="Pathogen Informatics"/>
        </authorList>
    </citation>
    <scope>NUCLEOTIDE SEQUENCE [LARGE SCALE GENOMIC DNA]</scope>
    <source>
        <strain evidence="4 5">2789STDY5834914</strain>
    </source>
</reference>
<evidence type="ECO:0000256" key="2">
    <source>
        <dbReference type="PROSITE-ProRule" id="PRU00591"/>
    </source>
</evidence>
<dbReference type="Pfam" id="PF01473">
    <property type="entry name" value="Choline_bind_1"/>
    <property type="match status" value="5"/>
</dbReference>
<sequence length="568" mass="66006">MNKKIPQYLKLTFAASILGTSLLTGFPTNAYAEDTLTVLDVNATQNGWSLQDGTWYYYKDGILLTNTWITSGGQYYYLGEDGSMQTNTWIGNYYVDSNGVWLTNYQPAKWMQTNGKWWYRNEDGSYPHGTWETINGTQYYFDNSGYMASGWQIINGKWYYFNGSGIMQSNTWIVSSGKYYYMGEDGTMLTNTWIGDYYVDSNGVWLTNYQPAKWMQTNGKWWYRNEDGSYPANTWKEINNNWYYFDSAGYLITNDWKKVGGSWYYFDGNGIMLTGNQTIDNKKYYFNEDGSMHTGWLDTWYYYDESGAMVTGWKKIDGNWYYFHKEEGWKYSDSLAEIDGDYYSFNSDGTMHTGWFQAGLWHYCDEGSGKAHKGWLTLNNVKYYFDEDYTYMYTGRSTINGKEYCFNSDGSMLTGWYTEKSRWADDGSDYISKLYFDKDGTLHTGWLSVDGKKYWANSYGYIAKSDPSDPHIGENIALRDIDGSTYGFDENGIMLIGRHKYVNTKTGSNRLLCFDKDGKAITGWYEEDGKKYYVSHGFLLTNTRYKIDGVIYTFDENGVATPETPHYK</sequence>
<feature type="repeat" description="Cell wall-binding" evidence="2">
    <location>
        <begin position="310"/>
        <end position="329"/>
    </location>
</feature>
<keyword evidence="1" id="KW-0677">Repeat</keyword>
<accession>A0A174KPZ8</accession>
<gene>
    <name evidence="4" type="primary">toxA_5</name>
    <name evidence="4" type="ORF">ERS852526_00480</name>
</gene>
<feature type="chain" id="PRO_5008026337" evidence="3">
    <location>
        <begin position="33"/>
        <end position="568"/>
    </location>
</feature>
<feature type="repeat" description="Cell wall-binding" evidence="2">
    <location>
        <begin position="253"/>
        <end position="272"/>
    </location>
</feature>
<dbReference type="RefSeq" id="WP_055281662.1">
    <property type="nucleotide sequence ID" value="NZ_CZAY01000003.1"/>
</dbReference>
<dbReference type="Proteomes" id="UP000095485">
    <property type="component" value="Unassembled WGS sequence"/>
</dbReference>
<feature type="repeat" description="Cell wall-binding" evidence="2">
    <location>
        <begin position="232"/>
        <end position="251"/>
    </location>
</feature>
<dbReference type="PROSITE" id="PS51170">
    <property type="entry name" value="CW"/>
    <property type="match status" value="7"/>
</dbReference>
<dbReference type="SUPFAM" id="SSF69360">
    <property type="entry name" value="Cell wall binding repeat"/>
    <property type="match status" value="3"/>
</dbReference>
<evidence type="ECO:0000313" key="5">
    <source>
        <dbReference type="Proteomes" id="UP000095485"/>
    </source>
</evidence>
<keyword evidence="3" id="KW-0732">Signal</keyword>
<feature type="signal peptide" evidence="3">
    <location>
        <begin position="1"/>
        <end position="32"/>
    </location>
</feature>
<dbReference type="NCBIfam" id="TIGR04035">
    <property type="entry name" value="glucan_65_rpt"/>
    <property type="match status" value="1"/>
</dbReference>
<feature type="repeat" description="Cell wall-binding" evidence="2">
    <location>
        <begin position="273"/>
        <end position="292"/>
    </location>
</feature>
<evidence type="ECO:0000313" key="4">
    <source>
        <dbReference type="EMBL" id="CUP12516.1"/>
    </source>
</evidence>
<organism evidence="4 5">
    <name type="scientific">Dorea longicatena</name>
    <dbReference type="NCBI Taxonomy" id="88431"/>
    <lineage>
        <taxon>Bacteria</taxon>
        <taxon>Bacillati</taxon>
        <taxon>Bacillota</taxon>
        <taxon>Clostridia</taxon>
        <taxon>Lachnospirales</taxon>
        <taxon>Lachnospiraceae</taxon>
        <taxon>Dorea</taxon>
    </lineage>
</organism>
<dbReference type="EMBL" id="CZAY01000003">
    <property type="protein sequence ID" value="CUP12516.1"/>
    <property type="molecule type" value="Genomic_DNA"/>
</dbReference>
<evidence type="ECO:0000256" key="1">
    <source>
        <dbReference type="ARBA" id="ARBA00022737"/>
    </source>
</evidence>
<feature type="repeat" description="Cell wall-binding" evidence="2">
    <location>
        <begin position="65"/>
        <end position="84"/>
    </location>
</feature>